<dbReference type="GO" id="GO:0005886">
    <property type="term" value="C:plasma membrane"/>
    <property type="evidence" value="ECO:0007669"/>
    <property type="project" value="TreeGrafter"/>
</dbReference>
<evidence type="ECO:0000259" key="5">
    <source>
        <dbReference type="PROSITE" id="PS50111"/>
    </source>
</evidence>
<evidence type="ECO:0000256" key="3">
    <source>
        <dbReference type="ARBA" id="ARBA00029447"/>
    </source>
</evidence>
<dbReference type="CDD" id="cd06225">
    <property type="entry name" value="HAMP"/>
    <property type="match status" value="1"/>
</dbReference>
<comment type="caution">
    <text evidence="7">The sequence shown here is derived from an EMBL/GenBank/DDBJ whole genome shotgun (WGS) entry which is preliminary data.</text>
</comment>
<dbReference type="GO" id="GO:0004888">
    <property type="term" value="F:transmembrane signaling receptor activity"/>
    <property type="evidence" value="ECO:0007669"/>
    <property type="project" value="InterPro"/>
</dbReference>
<keyword evidence="8" id="KW-1185">Reference proteome</keyword>
<dbReference type="PANTHER" id="PTHR43531">
    <property type="entry name" value="PROTEIN ICFG"/>
    <property type="match status" value="1"/>
</dbReference>
<dbReference type="GO" id="GO:0007165">
    <property type="term" value="P:signal transduction"/>
    <property type="evidence" value="ECO:0007669"/>
    <property type="project" value="UniProtKB-KW"/>
</dbReference>
<organism evidence="7 8">
    <name type="scientific">Pseudacidovorax intermedius</name>
    <dbReference type="NCBI Taxonomy" id="433924"/>
    <lineage>
        <taxon>Bacteria</taxon>
        <taxon>Pseudomonadati</taxon>
        <taxon>Pseudomonadota</taxon>
        <taxon>Betaproteobacteria</taxon>
        <taxon>Burkholderiales</taxon>
        <taxon>Comamonadaceae</taxon>
        <taxon>Pseudacidovorax</taxon>
    </lineage>
</organism>
<evidence type="ECO:0000256" key="1">
    <source>
        <dbReference type="ARBA" id="ARBA00004370"/>
    </source>
</evidence>
<protein>
    <submittedName>
        <fullName evidence="7">Methyl-accepting chemotaxis protein</fullName>
    </submittedName>
</protein>
<dbReference type="FunFam" id="1.10.287.950:FF:000001">
    <property type="entry name" value="Methyl-accepting chemotaxis sensory transducer"/>
    <property type="match status" value="1"/>
</dbReference>
<evidence type="ECO:0000259" key="6">
    <source>
        <dbReference type="PROSITE" id="PS50885"/>
    </source>
</evidence>
<keyword evidence="2" id="KW-0488">Methylation</keyword>
<dbReference type="OrthoDB" id="5441488at2"/>
<comment type="similarity">
    <text evidence="3">Belongs to the methyl-accepting chemotaxis (MCP) protein family.</text>
</comment>
<dbReference type="Pfam" id="PF12729">
    <property type="entry name" value="4HB_MCP_1"/>
    <property type="match status" value="1"/>
</dbReference>
<dbReference type="InterPro" id="IPR051310">
    <property type="entry name" value="MCP_chemotaxis"/>
</dbReference>
<dbReference type="SUPFAM" id="SSF58104">
    <property type="entry name" value="Methyl-accepting chemotaxis protein (MCP) signaling domain"/>
    <property type="match status" value="1"/>
</dbReference>
<dbReference type="Gene3D" id="1.10.287.950">
    <property type="entry name" value="Methyl-accepting chemotaxis protein"/>
    <property type="match status" value="1"/>
</dbReference>
<dbReference type="CDD" id="cd11386">
    <property type="entry name" value="MCP_signal"/>
    <property type="match status" value="1"/>
</dbReference>
<dbReference type="InterPro" id="IPR047347">
    <property type="entry name" value="YvaQ-like_sensor"/>
</dbReference>
<accession>A0A370FHB2</accession>
<dbReference type="PRINTS" id="PR00260">
    <property type="entry name" value="CHEMTRNSDUCR"/>
</dbReference>
<proteinExistence type="inferred from homology"/>
<keyword evidence="4" id="KW-0807">Transducer</keyword>
<dbReference type="Pfam" id="PF00015">
    <property type="entry name" value="MCPsignal"/>
    <property type="match status" value="1"/>
</dbReference>
<dbReference type="PROSITE" id="PS50111">
    <property type="entry name" value="CHEMOTAXIS_TRANSDUC_2"/>
    <property type="match status" value="1"/>
</dbReference>
<dbReference type="SMART" id="SM00283">
    <property type="entry name" value="MA"/>
    <property type="match status" value="1"/>
</dbReference>
<evidence type="ECO:0000256" key="2">
    <source>
        <dbReference type="ARBA" id="ARBA00022481"/>
    </source>
</evidence>
<evidence type="ECO:0000313" key="7">
    <source>
        <dbReference type="EMBL" id="RDI26135.1"/>
    </source>
</evidence>
<feature type="domain" description="HAMP" evidence="6">
    <location>
        <begin position="210"/>
        <end position="262"/>
    </location>
</feature>
<dbReference type="Pfam" id="PF00672">
    <property type="entry name" value="HAMP"/>
    <property type="match status" value="1"/>
</dbReference>
<reference evidence="7 8" key="1">
    <citation type="submission" date="2018-07" db="EMBL/GenBank/DDBJ databases">
        <title>Genomic Encyclopedia of Type Strains, Phase IV (KMG-IV): sequencing the most valuable type-strain genomes for metagenomic binning, comparative biology and taxonomic classification.</title>
        <authorList>
            <person name="Goeker M."/>
        </authorList>
    </citation>
    <scope>NUCLEOTIDE SEQUENCE [LARGE SCALE GENOMIC DNA]</scope>
    <source>
        <strain evidence="7 8">DSM 21352</strain>
    </source>
</reference>
<dbReference type="CDD" id="cd19411">
    <property type="entry name" value="MCP2201-like_sensor"/>
    <property type="match status" value="1"/>
</dbReference>
<dbReference type="InterPro" id="IPR024478">
    <property type="entry name" value="HlyB_4HB_MCP"/>
</dbReference>
<dbReference type="RefSeq" id="WP_114802708.1">
    <property type="nucleotide sequence ID" value="NZ_QQAV01000003.1"/>
</dbReference>
<dbReference type="InterPro" id="IPR003660">
    <property type="entry name" value="HAMP_dom"/>
</dbReference>
<dbReference type="SMART" id="SM00304">
    <property type="entry name" value="HAMP"/>
    <property type="match status" value="1"/>
</dbReference>
<sequence length="568" mass="59274">MRLNNFKTGSRLAAAFLLVLIVTGLVAALGVSRLRMLREALDYQANVIHEREVLAQQWAADIRLNMVRSLALLHSRDGAYVQALSRETQTTSQRIGEMAKSVADSAVDDEGRQHIARVVADRAAYTRLREELFAAQSAGRAMTAEQEQALVAYADTYLAALERVSEDIRADGSRHRQHTIDTLRSSEWMILVGGLAAVLLGGLCSVLVTRSITRPIAGASGVAESVAAGDLTVRVHAEGRDETARLLHSLEAMRGKLAAVVSEVRRNADGLASASREIAAGSSDLSARTEQQASALEETAASMEQLNTTVRHNSEHAQKASELATRASQVAAEGGAVVAQVVQTMRGIADSAGRISEIIGVIDGIAFQTNILALNAAVEAARAGEQGRGFAVVASEVRALAQRSAEAAKEIKSLITASVETVAHGSDLADQAGSTMEQVVGAIRGVAQVAGEISAASREQSLGVAQVGQAVVQMDQATQQNAAVVEELSAAAAVLKEQAEHLVRSVAVFRLGADATVAAAPPVRKPRGATAAVAATGTAGRARPAPRRLSAPAPVLAGAGAEAGWESF</sequence>
<dbReference type="PROSITE" id="PS50885">
    <property type="entry name" value="HAMP"/>
    <property type="match status" value="1"/>
</dbReference>
<comment type="subcellular location">
    <subcellularLocation>
        <location evidence="1">Membrane</location>
    </subcellularLocation>
</comment>
<dbReference type="InterPro" id="IPR004090">
    <property type="entry name" value="Chemotax_Me-accpt_rcpt"/>
</dbReference>
<name>A0A370FHB2_9BURK</name>
<evidence type="ECO:0000313" key="8">
    <source>
        <dbReference type="Proteomes" id="UP000255265"/>
    </source>
</evidence>
<gene>
    <name evidence="7" type="ORF">DFR41_103292</name>
</gene>
<evidence type="ECO:0000256" key="4">
    <source>
        <dbReference type="PROSITE-ProRule" id="PRU00284"/>
    </source>
</evidence>
<dbReference type="Proteomes" id="UP000255265">
    <property type="component" value="Unassembled WGS sequence"/>
</dbReference>
<dbReference type="EMBL" id="QQAV01000003">
    <property type="protein sequence ID" value="RDI26135.1"/>
    <property type="molecule type" value="Genomic_DNA"/>
</dbReference>
<dbReference type="AlphaFoldDB" id="A0A370FHB2"/>
<dbReference type="GO" id="GO:0006935">
    <property type="term" value="P:chemotaxis"/>
    <property type="evidence" value="ECO:0007669"/>
    <property type="project" value="InterPro"/>
</dbReference>
<feature type="domain" description="Methyl-accepting transducer" evidence="5">
    <location>
        <begin position="267"/>
        <end position="496"/>
    </location>
</feature>
<dbReference type="PANTHER" id="PTHR43531:SF14">
    <property type="entry name" value="METHYL-ACCEPTING CHEMOTAXIS PROTEIN I-RELATED"/>
    <property type="match status" value="1"/>
</dbReference>
<dbReference type="InterPro" id="IPR004089">
    <property type="entry name" value="MCPsignal_dom"/>
</dbReference>